<sequence length="251" mass="28479">MYVVLGFYNVSVRFVAATLYLSAFYDVPSAFVLASLGCCTPQPIWFSAVFLSVFWLPAHLKKEHPELCRISSEGADRVKELFFTAVSALASAYHTIHAWWSRLSSPVNPPTDEQAEQAEQAEVPEPAVVQPPAQVERDPRHPKPYYNSRPYPARQDVIEHARRQAAQKRVPTQFEKGLIAHQEAVKKIQARQRQSVNPLAPGYVYPARAPRAPYRAVRDPDMVRRRRQQGIDKLAEPKLEPHLRSDMIKGS</sequence>
<gene>
    <name evidence="2" type="ORF">PG986_003145</name>
</gene>
<feature type="region of interest" description="Disordered" evidence="1">
    <location>
        <begin position="215"/>
        <end position="251"/>
    </location>
</feature>
<dbReference type="EMBL" id="JAQQWE010000002">
    <property type="protein sequence ID" value="KAK7962320.1"/>
    <property type="molecule type" value="Genomic_DNA"/>
</dbReference>
<protein>
    <submittedName>
        <fullName evidence="2">Uncharacterized protein</fullName>
    </submittedName>
</protein>
<name>A0ABR1QR14_9PEZI</name>
<dbReference type="GeneID" id="92072429"/>
<proteinExistence type="predicted"/>
<comment type="caution">
    <text evidence="2">The sequence shown here is derived from an EMBL/GenBank/DDBJ whole genome shotgun (WGS) entry which is preliminary data.</text>
</comment>
<dbReference type="RefSeq" id="XP_066704431.1">
    <property type="nucleotide sequence ID" value="XM_066839367.1"/>
</dbReference>
<reference evidence="2 3" key="1">
    <citation type="submission" date="2023-01" db="EMBL/GenBank/DDBJ databases">
        <title>Analysis of 21 Apiospora genomes using comparative genomics revels a genus with tremendous synthesis potential of carbohydrate active enzymes and secondary metabolites.</title>
        <authorList>
            <person name="Sorensen T."/>
        </authorList>
    </citation>
    <scope>NUCLEOTIDE SEQUENCE [LARGE SCALE GENOMIC DNA]</scope>
    <source>
        <strain evidence="2 3">CBS 24483</strain>
    </source>
</reference>
<evidence type="ECO:0000256" key="1">
    <source>
        <dbReference type="SAM" id="MobiDB-lite"/>
    </source>
</evidence>
<dbReference type="Proteomes" id="UP001391051">
    <property type="component" value="Unassembled WGS sequence"/>
</dbReference>
<accession>A0ABR1QR14</accession>
<evidence type="ECO:0000313" key="2">
    <source>
        <dbReference type="EMBL" id="KAK7962320.1"/>
    </source>
</evidence>
<feature type="compositionally biased region" description="Basic and acidic residues" evidence="1">
    <location>
        <begin position="216"/>
        <end position="251"/>
    </location>
</feature>
<evidence type="ECO:0000313" key="3">
    <source>
        <dbReference type="Proteomes" id="UP001391051"/>
    </source>
</evidence>
<feature type="region of interest" description="Disordered" evidence="1">
    <location>
        <begin position="107"/>
        <end position="152"/>
    </location>
</feature>
<feature type="compositionally biased region" description="Low complexity" evidence="1">
    <location>
        <begin position="117"/>
        <end position="134"/>
    </location>
</feature>
<organism evidence="2 3">
    <name type="scientific">Apiospora aurea</name>
    <dbReference type="NCBI Taxonomy" id="335848"/>
    <lineage>
        <taxon>Eukaryota</taxon>
        <taxon>Fungi</taxon>
        <taxon>Dikarya</taxon>
        <taxon>Ascomycota</taxon>
        <taxon>Pezizomycotina</taxon>
        <taxon>Sordariomycetes</taxon>
        <taxon>Xylariomycetidae</taxon>
        <taxon>Amphisphaeriales</taxon>
        <taxon>Apiosporaceae</taxon>
        <taxon>Apiospora</taxon>
    </lineage>
</organism>
<keyword evidence="3" id="KW-1185">Reference proteome</keyword>